<keyword evidence="3" id="KW-1185">Reference proteome</keyword>
<comment type="caution">
    <text evidence="2">The sequence shown here is derived from an EMBL/GenBank/DDBJ whole genome shotgun (WGS) entry which is preliminary data.</text>
</comment>
<reference evidence="2 3" key="1">
    <citation type="submission" date="2021-06" db="EMBL/GenBank/DDBJ databases">
        <title>Caerostris extrusa draft genome.</title>
        <authorList>
            <person name="Kono N."/>
            <person name="Arakawa K."/>
        </authorList>
    </citation>
    <scope>NUCLEOTIDE SEQUENCE [LARGE SCALE GENOMIC DNA]</scope>
</reference>
<sequence>MPRPYPSHLRHIAVTWLVLTVSVQNIEKIQVNGSSLSRINIQETDLFNRSPLFQGCFSYVLLLRGYRRVIHEDPRQMFE</sequence>
<gene>
    <name evidence="2" type="ORF">CEXT_701361</name>
</gene>
<dbReference type="Proteomes" id="UP001054945">
    <property type="component" value="Unassembled WGS sequence"/>
</dbReference>
<feature type="chain" id="PRO_5043730463" description="Secreted protein" evidence="1">
    <location>
        <begin position="29"/>
        <end position="79"/>
    </location>
</feature>
<feature type="signal peptide" evidence="1">
    <location>
        <begin position="1"/>
        <end position="28"/>
    </location>
</feature>
<evidence type="ECO:0000256" key="1">
    <source>
        <dbReference type="SAM" id="SignalP"/>
    </source>
</evidence>
<protein>
    <recommendedName>
        <fullName evidence="4">Secreted protein</fullName>
    </recommendedName>
</protein>
<organism evidence="2 3">
    <name type="scientific">Caerostris extrusa</name>
    <name type="common">Bark spider</name>
    <name type="synonym">Caerostris bankana</name>
    <dbReference type="NCBI Taxonomy" id="172846"/>
    <lineage>
        <taxon>Eukaryota</taxon>
        <taxon>Metazoa</taxon>
        <taxon>Ecdysozoa</taxon>
        <taxon>Arthropoda</taxon>
        <taxon>Chelicerata</taxon>
        <taxon>Arachnida</taxon>
        <taxon>Araneae</taxon>
        <taxon>Araneomorphae</taxon>
        <taxon>Entelegynae</taxon>
        <taxon>Araneoidea</taxon>
        <taxon>Araneidae</taxon>
        <taxon>Caerostris</taxon>
    </lineage>
</organism>
<evidence type="ECO:0000313" key="3">
    <source>
        <dbReference type="Proteomes" id="UP001054945"/>
    </source>
</evidence>
<evidence type="ECO:0008006" key="4">
    <source>
        <dbReference type="Google" id="ProtNLM"/>
    </source>
</evidence>
<dbReference type="AlphaFoldDB" id="A0AAV4VU23"/>
<accession>A0AAV4VU23</accession>
<keyword evidence="1" id="KW-0732">Signal</keyword>
<dbReference type="EMBL" id="BPLR01015081">
    <property type="protein sequence ID" value="GIY73449.1"/>
    <property type="molecule type" value="Genomic_DNA"/>
</dbReference>
<name>A0AAV4VU23_CAEEX</name>
<proteinExistence type="predicted"/>
<evidence type="ECO:0000313" key="2">
    <source>
        <dbReference type="EMBL" id="GIY73449.1"/>
    </source>
</evidence>